<feature type="domain" description="Acyl-CoA oxidase/dehydrogenase middle" evidence="8">
    <location>
        <begin position="427"/>
        <end position="521"/>
    </location>
</feature>
<evidence type="ECO:0000256" key="2">
    <source>
        <dbReference type="ARBA" id="ARBA00009347"/>
    </source>
</evidence>
<dbReference type="Gene3D" id="1.10.540.10">
    <property type="entry name" value="Acyl-CoA dehydrogenase/oxidase, N-terminal domain"/>
    <property type="match status" value="1"/>
</dbReference>
<feature type="domain" description="Acyl-CoA dehydrogenase/oxidase N-terminal" evidence="9">
    <location>
        <begin position="316"/>
        <end position="422"/>
    </location>
</feature>
<keyword evidence="4 6" id="KW-0274">FAD</keyword>
<comment type="caution">
    <text evidence="10">The sequence shown here is derived from an EMBL/GenBank/DDBJ whole genome shotgun (WGS) entry which is preliminary data.</text>
</comment>
<dbReference type="RefSeq" id="WP_201813540.1">
    <property type="nucleotide sequence ID" value="NZ_JAERRH010000001.1"/>
</dbReference>
<dbReference type="PANTHER" id="PTHR43292">
    <property type="entry name" value="ACYL-COA DEHYDROGENASE"/>
    <property type="match status" value="1"/>
</dbReference>
<feature type="domain" description="Acyl-CoA dehydrogenase/oxidase C-terminal" evidence="7">
    <location>
        <begin position="533"/>
        <end position="688"/>
    </location>
</feature>
<comment type="similarity">
    <text evidence="2 6">Belongs to the acyl-CoA dehydrogenase family.</text>
</comment>
<gene>
    <name evidence="10" type="ORF">JK361_00280</name>
</gene>
<dbReference type="SUPFAM" id="SSF47203">
    <property type="entry name" value="Acyl-CoA dehydrogenase C-terminal domain-like"/>
    <property type="match status" value="2"/>
</dbReference>
<dbReference type="InterPro" id="IPR036250">
    <property type="entry name" value="AcylCo_DH-like_C"/>
</dbReference>
<evidence type="ECO:0000256" key="4">
    <source>
        <dbReference type="ARBA" id="ARBA00022827"/>
    </source>
</evidence>
<dbReference type="Pfam" id="PF02770">
    <property type="entry name" value="Acyl-CoA_dh_M"/>
    <property type="match status" value="1"/>
</dbReference>
<dbReference type="InterPro" id="IPR006091">
    <property type="entry name" value="Acyl-CoA_Oxase/DH_mid-dom"/>
</dbReference>
<evidence type="ECO:0000259" key="9">
    <source>
        <dbReference type="Pfam" id="PF02771"/>
    </source>
</evidence>
<dbReference type="InterPro" id="IPR013786">
    <property type="entry name" value="AcylCoA_DH/ox_N"/>
</dbReference>
<evidence type="ECO:0000259" key="7">
    <source>
        <dbReference type="Pfam" id="PF00441"/>
    </source>
</evidence>
<dbReference type="InterPro" id="IPR046373">
    <property type="entry name" value="Acyl-CoA_Oxase/DH_mid-dom_sf"/>
</dbReference>
<dbReference type="Pfam" id="PF00441">
    <property type="entry name" value="Acyl-CoA_dh_1"/>
    <property type="match status" value="2"/>
</dbReference>
<dbReference type="InterPro" id="IPR009075">
    <property type="entry name" value="AcylCo_DH/oxidase_C"/>
</dbReference>
<accession>A0ABS1NSR2</accession>
<keyword evidence="5 6" id="KW-0560">Oxidoreductase</keyword>
<evidence type="ECO:0000256" key="1">
    <source>
        <dbReference type="ARBA" id="ARBA00001974"/>
    </source>
</evidence>
<sequence>MDETTELLTRQWHFPDLADEAALARLWKPAAALGWFDRGSLAGTVALVRATGAAACPLPVMDGFVAAGLLTTAPEIVAGIAAGDVRILVAAGDPAAGTVQFAECGTAASHVLVLPPAGGRASVRPVEFAVPQPGLAQPAWSRLHLGGPEAVVDVDPERAAQALSLLRLGLAVRATAAARRSHEQSVAHAKVRRQFGRAIGGFGAVQQRTATREIELVAGELLIEDAVRRHAGDAPDRILATELAVSHAAAVAPRIQISAHQTLGAGGYFEGHDAPWLFRRVHADIALLPTCPAPRGTVADILIGSATGLPAVDSTPQAAAMREQARSFCAEHRSRVRLLDEDDDPAVVAAMSAREWFGMTWPAADGGRGAGLTEQLALQDETAYHQLPVANAMGAVSVVGAPVVKHGTAEQKERYLPRIRDGRLTFCLGYSEPEAGSDLASLTTTAVRDGDDWVINGTKAWIGNAHTAEYIWLAVRTDVDAKPPMAGISMFMVPMASAGIRTEPHRALSGQVCSTVTFDDVRVSDSARIGPVNRGWQVITDTLTSERLLLATELAGMSRRQFDELLATVRADPDGAAGPSGSDGRARLSGMAVRVQAVNLLLAEAAAKAESSAVHTARLTSAMAGVLAAEVAERLSRDALEILGPAAALCAPDAPGGGIFEQGLRLSVLAFLGGGTNDVQRGLIARGLGLS</sequence>
<dbReference type="Pfam" id="PF02771">
    <property type="entry name" value="Acyl-CoA_dh_N"/>
    <property type="match status" value="1"/>
</dbReference>
<evidence type="ECO:0000313" key="11">
    <source>
        <dbReference type="Proteomes" id="UP000621386"/>
    </source>
</evidence>
<keyword evidence="11" id="KW-1185">Reference proteome</keyword>
<evidence type="ECO:0000259" key="8">
    <source>
        <dbReference type="Pfam" id="PF02770"/>
    </source>
</evidence>
<name>A0ABS1NSR2_9ACTN</name>
<evidence type="ECO:0000256" key="5">
    <source>
        <dbReference type="ARBA" id="ARBA00023002"/>
    </source>
</evidence>
<dbReference type="SUPFAM" id="SSF56645">
    <property type="entry name" value="Acyl-CoA dehydrogenase NM domain-like"/>
    <property type="match status" value="1"/>
</dbReference>
<evidence type="ECO:0000256" key="6">
    <source>
        <dbReference type="RuleBase" id="RU362125"/>
    </source>
</evidence>
<comment type="cofactor">
    <cofactor evidence="1 6">
        <name>FAD</name>
        <dbReference type="ChEBI" id="CHEBI:57692"/>
    </cofactor>
</comment>
<reference evidence="10 11" key="1">
    <citation type="submission" date="2021-01" db="EMBL/GenBank/DDBJ databases">
        <title>WGS of actinomycetes isolated from Thailand.</title>
        <authorList>
            <person name="Thawai C."/>
        </authorList>
    </citation>
    <scope>NUCLEOTIDE SEQUENCE [LARGE SCALE GENOMIC DNA]</scope>
    <source>
        <strain evidence="10 11">CH5-8</strain>
    </source>
</reference>
<evidence type="ECO:0000313" key="10">
    <source>
        <dbReference type="EMBL" id="MBL1103063.1"/>
    </source>
</evidence>
<dbReference type="InterPro" id="IPR009100">
    <property type="entry name" value="AcylCoA_DH/oxidase_NM_dom_sf"/>
</dbReference>
<keyword evidence="3 6" id="KW-0285">Flavoprotein</keyword>
<organism evidence="10 11">
    <name type="scientific">Streptomyces musisoli</name>
    <dbReference type="NCBI Taxonomy" id="2802280"/>
    <lineage>
        <taxon>Bacteria</taxon>
        <taxon>Bacillati</taxon>
        <taxon>Actinomycetota</taxon>
        <taxon>Actinomycetes</taxon>
        <taxon>Kitasatosporales</taxon>
        <taxon>Streptomycetaceae</taxon>
        <taxon>Streptomyces</taxon>
    </lineage>
</organism>
<dbReference type="EMBL" id="JAERRH010000001">
    <property type="protein sequence ID" value="MBL1103063.1"/>
    <property type="molecule type" value="Genomic_DNA"/>
</dbReference>
<dbReference type="InterPro" id="IPR052161">
    <property type="entry name" value="Mycobact_Acyl-CoA_DH"/>
</dbReference>
<dbReference type="Proteomes" id="UP000621386">
    <property type="component" value="Unassembled WGS sequence"/>
</dbReference>
<evidence type="ECO:0000256" key="3">
    <source>
        <dbReference type="ARBA" id="ARBA00022630"/>
    </source>
</evidence>
<feature type="domain" description="Acyl-CoA dehydrogenase/oxidase C-terminal" evidence="7">
    <location>
        <begin position="159"/>
        <end position="282"/>
    </location>
</feature>
<protein>
    <submittedName>
        <fullName evidence="10">Acyl-CoA dehydrogenase</fullName>
    </submittedName>
</protein>
<dbReference type="Gene3D" id="2.40.110.10">
    <property type="entry name" value="Butyryl-CoA Dehydrogenase, subunit A, domain 2"/>
    <property type="match status" value="1"/>
</dbReference>
<proteinExistence type="inferred from homology"/>
<dbReference type="InterPro" id="IPR037069">
    <property type="entry name" value="AcylCoA_DH/ox_N_sf"/>
</dbReference>
<dbReference type="Gene3D" id="1.20.140.10">
    <property type="entry name" value="Butyryl-CoA Dehydrogenase, subunit A, domain 3"/>
    <property type="match status" value="2"/>
</dbReference>
<dbReference type="PANTHER" id="PTHR43292:SF3">
    <property type="entry name" value="ACYL-COA DEHYDROGENASE FADE29"/>
    <property type="match status" value="1"/>
</dbReference>